<dbReference type="InterPro" id="IPR000477">
    <property type="entry name" value="RT_dom"/>
</dbReference>
<name>A0A813C8I8_9DINO</name>
<feature type="non-terminal residue" evidence="2">
    <location>
        <position position="1"/>
    </location>
</feature>
<gene>
    <name evidence="2" type="ORF">SNEC2469_LOCUS33521</name>
</gene>
<reference evidence="2" key="1">
    <citation type="submission" date="2021-02" db="EMBL/GenBank/DDBJ databases">
        <authorList>
            <person name="Dougan E. K."/>
            <person name="Rhodes N."/>
            <person name="Thang M."/>
            <person name="Chan C."/>
        </authorList>
    </citation>
    <scope>NUCLEOTIDE SEQUENCE</scope>
</reference>
<organism evidence="2 3">
    <name type="scientific">Symbiodinium necroappetens</name>
    <dbReference type="NCBI Taxonomy" id="1628268"/>
    <lineage>
        <taxon>Eukaryota</taxon>
        <taxon>Sar</taxon>
        <taxon>Alveolata</taxon>
        <taxon>Dinophyceae</taxon>
        <taxon>Suessiales</taxon>
        <taxon>Symbiodiniaceae</taxon>
        <taxon>Symbiodinium</taxon>
    </lineage>
</organism>
<dbReference type="Proteomes" id="UP000601435">
    <property type="component" value="Unassembled WGS sequence"/>
</dbReference>
<proteinExistence type="predicted"/>
<evidence type="ECO:0000313" key="2">
    <source>
        <dbReference type="EMBL" id="CAE7939452.1"/>
    </source>
</evidence>
<keyword evidence="3" id="KW-1185">Reference proteome</keyword>
<evidence type="ECO:0000313" key="3">
    <source>
        <dbReference type="Proteomes" id="UP000601435"/>
    </source>
</evidence>
<dbReference type="EMBL" id="CAJNJA010088857">
    <property type="protein sequence ID" value="CAE7939452.1"/>
    <property type="molecule type" value="Genomic_DNA"/>
</dbReference>
<dbReference type="AlphaFoldDB" id="A0A813C8I8"/>
<sequence>MLENRTEHELTEAARRHLEGKLCGPPPEEWDAELRALQQQVPVDDEWLPFTLQEVQDQLTKMKTRSSVGPDGIGVSLLRALVDHDTLADDFLAIVTHVIATNATPDHWRTSLLALLAKTEQPQGPADLRPIAMSSALQQTGSQTCHATLRDMSKEWKIPLVIAKLDIRGAFDAINRRCVASYLVRKLAHCGLDRETRFLLEQLQSNLLVGKVPGADDITVRCTSGIRQGAPESAEIFALVLHEALEIMMEGEAWRQIGKPIRDLDAELLMYQDDLLLWDGDVRKLETKL</sequence>
<protein>
    <recommendedName>
        <fullName evidence="1">Reverse transcriptase domain-containing protein</fullName>
    </recommendedName>
</protein>
<evidence type="ECO:0000259" key="1">
    <source>
        <dbReference type="PROSITE" id="PS50878"/>
    </source>
</evidence>
<comment type="caution">
    <text evidence="2">The sequence shown here is derived from an EMBL/GenBank/DDBJ whole genome shotgun (WGS) entry which is preliminary data.</text>
</comment>
<dbReference type="PROSITE" id="PS50878">
    <property type="entry name" value="RT_POL"/>
    <property type="match status" value="1"/>
</dbReference>
<dbReference type="OrthoDB" id="409242at2759"/>
<feature type="domain" description="Reverse transcriptase" evidence="1">
    <location>
        <begin position="97"/>
        <end position="289"/>
    </location>
</feature>
<accession>A0A813C8I8</accession>